<sequence>MKFEILLRGPARPDAQSALTRAAALAAEVRAHGHEAAIWFAMWSTPDRPVLSTIVNSPIVDHCLFIRPPSMETILEHCNGVEYLDDGRTTQSTFYQYYLSKIAIDTIYNAGATDYIIHTRSDLDIRLGRHFIDWVQDGKYCTIHKKTGESSFISDQFAVADAATMRKAWDWGSQAELGALIQKAKIPENVLDQMVAYAELSVETPPFEIWELDPARNAAG</sequence>
<organism evidence="1 2">
    <name type="scientific">Brevundimonas diminuta</name>
    <name type="common">Pseudomonas diminuta</name>
    <dbReference type="NCBI Taxonomy" id="293"/>
    <lineage>
        <taxon>Bacteria</taxon>
        <taxon>Pseudomonadati</taxon>
        <taxon>Pseudomonadota</taxon>
        <taxon>Alphaproteobacteria</taxon>
        <taxon>Caulobacterales</taxon>
        <taxon>Caulobacteraceae</taxon>
        <taxon>Brevundimonas</taxon>
    </lineage>
</organism>
<reference evidence="1 2" key="2">
    <citation type="submission" date="2017-06" db="EMBL/GenBank/DDBJ databases">
        <authorList>
            <person name="Kim H.J."/>
            <person name="Triplett B.A."/>
        </authorList>
    </citation>
    <scope>NUCLEOTIDE SEQUENCE [LARGE SCALE GENOMIC DNA]</scope>
    <source>
        <strain evidence="1 2">BZC3</strain>
    </source>
</reference>
<dbReference type="AlphaFoldDB" id="A0A1Z3LYV9"/>
<evidence type="ECO:0000313" key="1">
    <source>
        <dbReference type="EMBL" id="ASD27359.1"/>
    </source>
</evidence>
<reference evidence="1 2" key="1">
    <citation type="submission" date="2017-06" db="EMBL/GenBank/DDBJ databases">
        <title>Biodegradation of gentamicin by bacterial consortia AMQD4 in synthetic medium and raw gentamicin sewage.</title>
        <authorList>
            <person name="Chang H."/>
            <person name="Feng Y."/>
            <person name="Li Z."/>
            <person name="Xue J."/>
            <person name="Cheng D."/>
        </authorList>
    </citation>
    <scope>NUCLEOTIDE SEQUENCE [LARGE SCALE GENOMIC DNA]</scope>
    <source>
        <strain evidence="1 2">BZC3</strain>
    </source>
</reference>
<dbReference type="EMBL" id="CP021995">
    <property type="protein sequence ID" value="ASD27359.1"/>
    <property type="molecule type" value="Genomic_DNA"/>
</dbReference>
<gene>
    <name evidence="1" type="ORF">CD943_10965</name>
</gene>
<name>A0A1Z3LYV9_BREDI</name>
<protein>
    <submittedName>
        <fullName evidence="1">Uncharacterized protein</fullName>
    </submittedName>
</protein>
<proteinExistence type="predicted"/>
<accession>A0A1Z3LYV9</accession>
<dbReference type="RefSeq" id="WP_088411045.1">
    <property type="nucleotide sequence ID" value="NZ_CP021995.1"/>
</dbReference>
<evidence type="ECO:0000313" key="2">
    <source>
        <dbReference type="Proteomes" id="UP000197024"/>
    </source>
</evidence>
<dbReference type="Proteomes" id="UP000197024">
    <property type="component" value="Chromosome"/>
</dbReference>